<feature type="domain" description="General secretion pathway GspH" evidence="11">
    <location>
        <begin position="42"/>
        <end position="147"/>
    </location>
</feature>
<dbReference type="InterPro" id="IPR012902">
    <property type="entry name" value="N_methyl_site"/>
</dbReference>
<dbReference type="InterPro" id="IPR045584">
    <property type="entry name" value="Pilin-like"/>
</dbReference>
<keyword evidence="7" id="KW-1133">Transmembrane helix</keyword>
<evidence type="ECO:0000256" key="10">
    <source>
        <dbReference type="ARBA" id="ARBA00030775"/>
    </source>
</evidence>
<keyword evidence="5" id="KW-0997">Cell inner membrane</keyword>
<evidence type="ECO:0000256" key="4">
    <source>
        <dbReference type="ARBA" id="ARBA00022481"/>
    </source>
</evidence>
<dbReference type="RefSeq" id="WP_135060469.1">
    <property type="nucleotide sequence ID" value="NZ_CP038254.1"/>
</dbReference>
<evidence type="ECO:0000256" key="2">
    <source>
        <dbReference type="ARBA" id="ARBA00021549"/>
    </source>
</evidence>
<dbReference type="InterPro" id="IPR022346">
    <property type="entry name" value="T2SS_GspH"/>
</dbReference>
<dbReference type="Pfam" id="PF12019">
    <property type="entry name" value="GspH"/>
    <property type="match status" value="1"/>
</dbReference>
<evidence type="ECO:0000313" key="13">
    <source>
        <dbReference type="Proteomes" id="UP000295517"/>
    </source>
</evidence>
<evidence type="ECO:0000256" key="1">
    <source>
        <dbReference type="ARBA" id="ARBA00004377"/>
    </source>
</evidence>
<gene>
    <name evidence="12" type="ORF">E3983_07575</name>
</gene>
<dbReference type="PROSITE" id="PS00409">
    <property type="entry name" value="PROKAR_NTER_METHYL"/>
    <property type="match status" value="1"/>
</dbReference>
<dbReference type="GO" id="GO:0015627">
    <property type="term" value="C:type II protein secretion system complex"/>
    <property type="evidence" value="ECO:0007669"/>
    <property type="project" value="InterPro"/>
</dbReference>
<reference evidence="12 13" key="1">
    <citation type="submission" date="2019-03" db="EMBL/GenBank/DDBJ databases">
        <title>Diverse conjugative elements silence natural transformation in Legionella species.</title>
        <authorList>
            <person name="Durieux I."/>
            <person name="Ginevra C."/>
            <person name="Attaiech L."/>
            <person name="Picq K."/>
            <person name="Juan P.A."/>
            <person name="Jarraud S."/>
            <person name="Charpentier X."/>
        </authorList>
    </citation>
    <scope>NUCLEOTIDE SEQUENCE [LARGE SCALE GENOMIC DNA]</scope>
    <source>
        <strain evidence="12 13">HL-0427-4011</strain>
    </source>
</reference>
<evidence type="ECO:0000313" key="12">
    <source>
        <dbReference type="EMBL" id="QBR84231.1"/>
    </source>
</evidence>
<evidence type="ECO:0000256" key="3">
    <source>
        <dbReference type="ARBA" id="ARBA00022475"/>
    </source>
</evidence>
<keyword evidence="6" id="KW-0812">Transmembrane</keyword>
<accession>A0AAX1EGL0</accession>
<keyword evidence="3" id="KW-1003">Cell membrane</keyword>
<evidence type="ECO:0000256" key="5">
    <source>
        <dbReference type="ARBA" id="ARBA00022519"/>
    </source>
</evidence>
<evidence type="ECO:0000259" key="11">
    <source>
        <dbReference type="Pfam" id="PF12019"/>
    </source>
</evidence>
<evidence type="ECO:0000256" key="7">
    <source>
        <dbReference type="ARBA" id="ARBA00022989"/>
    </source>
</evidence>
<proteinExistence type="inferred from homology"/>
<organism evidence="12 13">
    <name type="scientific">Legionella israelensis</name>
    <dbReference type="NCBI Taxonomy" id="454"/>
    <lineage>
        <taxon>Bacteria</taxon>
        <taxon>Pseudomonadati</taxon>
        <taxon>Pseudomonadota</taxon>
        <taxon>Gammaproteobacteria</taxon>
        <taxon>Legionellales</taxon>
        <taxon>Legionellaceae</taxon>
        <taxon>Legionella</taxon>
    </lineage>
</organism>
<dbReference type="Proteomes" id="UP000295517">
    <property type="component" value="Chromosome"/>
</dbReference>
<sequence>MKGFSLIEFTVTLALLMLLSSLAAGFNYFFYSRNELQALKDELKTAVHYARMQSFIIGKTLYLENISRSNDWSCGMVLYEVNSNGSKIPLHKWQWNHPHWQIYWSGFSSRNSILFSPHPHFAAMNGQFRIINARTQQQTTLVINRLGRIKESTE</sequence>
<comment type="subcellular location">
    <subcellularLocation>
        <location evidence="1">Cell inner membrane</location>
        <topology evidence="1">Single-pass membrane protein</topology>
    </subcellularLocation>
</comment>
<comment type="similarity">
    <text evidence="9">Belongs to the GSP H family.</text>
</comment>
<name>A0AAX1EGL0_9GAMM</name>
<dbReference type="AlphaFoldDB" id="A0AAX1EGL0"/>
<evidence type="ECO:0000256" key="9">
    <source>
        <dbReference type="ARBA" id="ARBA00025772"/>
    </source>
</evidence>
<dbReference type="GO" id="GO:0015628">
    <property type="term" value="P:protein secretion by the type II secretion system"/>
    <property type="evidence" value="ECO:0007669"/>
    <property type="project" value="InterPro"/>
</dbReference>
<dbReference type="SUPFAM" id="SSF54523">
    <property type="entry name" value="Pili subunits"/>
    <property type="match status" value="1"/>
</dbReference>
<keyword evidence="8" id="KW-0472">Membrane</keyword>
<dbReference type="Gene3D" id="3.55.40.10">
    <property type="entry name" value="minor pseudopilin epsh domain"/>
    <property type="match status" value="1"/>
</dbReference>
<evidence type="ECO:0000256" key="6">
    <source>
        <dbReference type="ARBA" id="ARBA00022692"/>
    </source>
</evidence>
<evidence type="ECO:0000256" key="8">
    <source>
        <dbReference type="ARBA" id="ARBA00023136"/>
    </source>
</evidence>
<keyword evidence="4" id="KW-0488">Methylation</keyword>
<dbReference type="EMBL" id="CP038254">
    <property type="protein sequence ID" value="QBR84231.1"/>
    <property type="molecule type" value="Genomic_DNA"/>
</dbReference>
<dbReference type="GO" id="GO:0005886">
    <property type="term" value="C:plasma membrane"/>
    <property type="evidence" value="ECO:0007669"/>
    <property type="project" value="UniProtKB-SubCell"/>
</dbReference>
<protein>
    <recommendedName>
        <fullName evidence="2">Type II secretion system protein H</fullName>
    </recommendedName>
    <alternativeName>
        <fullName evidence="10">General secretion pathway protein H</fullName>
    </alternativeName>
</protein>